<accession>D2ZRP5</accession>
<comment type="caution">
    <text evidence="2">The sequence shown here is derived from an EMBL/GenBank/DDBJ whole genome shotgun (WGS) entry which is preliminary data.</text>
</comment>
<keyword evidence="1" id="KW-0812">Transmembrane</keyword>
<gene>
    <name evidence="2" type="ORF">METSMIF1_03529</name>
</gene>
<name>D2ZRP5_METSM</name>
<dbReference type="RefSeq" id="WP_004034167.1">
    <property type="nucleotide sequence ID" value="NZ_GG704759.1"/>
</dbReference>
<evidence type="ECO:0000313" key="3">
    <source>
        <dbReference type="Proteomes" id="UP000004028"/>
    </source>
</evidence>
<keyword evidence="1" id="KW-1133">Transmembrane helix</keyword>
<organism evidence="2 3">
    <name type="scientific">Methanobrevibacter smithii DSM 2374</name>
    <dbReference type="NCBI Taxonomy" id="521002"/>
    <lineage>
        <taxon>Archaea</taxon>
        <taxon>Methanobacteriati</taxon>
        <taxon>Methanobacteriota</taxon>
        <taxon>Methanomada group</taxon>
        <taxon>Methanobacteria</taxon>
        <taxon>Methanobacteriales</taxon>
        <taxon>Methanobacteriaceae</taxon>
        <taxon>Methanobrevibacter</taxon>
    </lineage>
</organism>
<dbReference type="HOGENOM" id="CLU_2340234_0_0_2"/>
<evidence type="ECO:0000256" key="1">
    <source>
        <dbReference type="SAM" id="Phobius"/>
    </source>
</evidence>
<dbReference type="PATRIC" id="fig|521002.11.peg.1482"/>
<protein>
    <submittedName>
        <fullName evidence="2">Uncharacterized protein</fullName>
    </submittedName>
</protein>
<evidence type="ECO:0000313" key="2">
    <source>
        <dbReference type="EMBL" id="EFC92775.1"/>
    </source>
</evidence>
<sequence length="97" mass="10877">MKTQKLIVIGLIAVIAIVGIGIYIYADIQTQHGMTVEKYCEKYDCHIVEYKYYDADTIYAILEDNNGNSCGSIKMHSNYVLNIVELDTSNFHPPGGL</sequence>
<dbReference type="Proteomes" id="UP000004028">
    <property type="component" value="Unassembled WGS sequence"/>
</dbReference>
<proteinExistence type="predicted"/>
<reference evidence="2 3" key="1">
    <citation type="submission" date="2010-01" db="EMBL/GenBank/DDBJ databases">
        <authorList>
            <person name="Weinstock G."/>
            <person name="Sodergren E."/>
            <person name="Clifton S."/>
            <person name="Fulton L."/>
            <person name="Fulton B."/>
            <person name="Courtney L."/>
            <person name="Fronick C."/>
            <person name="Harrison M."/>
            <person name="Strong C."/>
            <person name="Farmer C."/>
            <person name="Delahaunty K."/>
            <person name="Markovic C."/>
            <person name="Hall O."/>
            <person name="Minx P."/>
            <person name="Tomlinson C."/>
            <person name="Mitreva M."/>
            <person name="Nelson J."/>
            <person name="Hou S."/>
            <person name="Wollam A."/>
            <person name="Pepin K.H."/>
            <person name="Johnson M."/>
            <person name="Bhonagiri V."/>
            <person name="Nash W.E."/>
            <person name="Warren W."/>
            <person name="Chinwalla A."/>
            <person name="Mardis E.R."/>
            <person name="Wilson R.K."/>
        </authorList>
    </citation>
    <scope>NUCLEOTIDE SEQUENCE [LARGE SCALE GENOMIC DNA]</scope>
    <source>
        <strain evidence="2 3">DSM 2374</strain>
    </source>
</reference>
<dbReference type="EMBL" id="ABYV02000009">
    <property type="protein sequence ID" value="EFC92775.1"/>
    <property type="molecule type" value="Genomic_DNA"/>
</dbReference>
<dbReference type="GeneID" id="72589424"/>
<keyword evidence="1" id="KW-0472">Membrane</keyword>
<feature type="transmembrane region" description="Helical" evidence="1">
    <location>
        <begin position="6"/>
        <end position="26"/>
    </location>
</feature>
<dbReference type="AlphaFoldDB" id="D2ZRP5"/>